<dbReference type="InterPro" id="IPR023214">
    <property type="entry name" value="HAD_sf"/>
</dbReference>
<gene>
    <name evidence="1" type="ORF">ACFFGS_10380</name>
</gene>
<evidence type="ECO:0000313" key="1">
    <source>
        <dbReference type="EMBL" id="MFC0424527.1"/>
    </source>
</evidence>
<dbReference type="InterPro" id="IPR023198">
    <property type="entry name" value="PGP-like_dom2"/>
</dbReference>
<dbReference type="EMBL" id="JBHLUK010000072">
    <property type="protein sequence ID" value="MFC0424527.1"/>
    <property type="molecule type" value="Genomic_DNA"/>
</dbReference>
<dbReference type="PANTHER" id="PTHR43434">
    <property type="entry name" value="PHOSPHOGLYCOLATE PHOSPHATASE"/>
    <property type="match status" value="1"/>
</dbReference>
<dbReference type="InterPro" id="IPR036412">
    <property type="entry name" value="HAD-like_sf"/>
</dbReference>
<keyword evidence="2" id="KW-1185">Reference proteome</keyword>
<dbReference type="NCBIfam" id="TIGR01549">
    <property type="entry name" value="HAD-SF-IA-v1"/>
    <property type="match status" value="1"/>
</dbReference>
<dbReference type="Gene3D" id="3.40.50.1000">
    <property type="entry name" value="HAD superfamily/HAD-like"/>
    <property type="match status" value="1"/>
</dbReference>
<dbReference type="Pfam" id="PF13419">
    <property type="entry name" value="HAD_2"/>
    <property type="match status" value="1"/>
</dbReference>
<comment type="caution">
    <text evidence="1">The sequence shown here is derived from an EMBL/GenBank/DDBJ whole genome shotgun (WGS) entry which is preliminary data.</text>
</comment>
<reference evidence="1 2" key="1">
    <citation type="submission" date="2024-09" db="EMBL/GenBank/DDBJ databases">
        <authorList>
            <person name="Sun Q."/>
            <person name="Mori K."/>
        </authorList>
    </citation>
    <scope>NUCLEOTIDE SEQUENCE [LARGE SCALE GENOMIC DNA]</scope>
    <source>
        <strain evidence="1 2">TBRC 4575</strain>
    </source>
</reference>
<dbReference type="SFLD" id="SFLDG01135">
    <property type="entry name" value="C1.5.6:_HAD__Beta-PGM__Phospha"/>
    <property type="match status" value="1"/>
</dbReference>
<keyword evidence="1" id="KW-0378">Hydrolase</keyword>
<dbReference type="Proteomes" id="UP001589855">
    <property type="component" value="Unassembled WGS sequence"/>
</dbReference>
<dbReference type="EC" id="3.-.-.-" evidence="1"/>
<dbReference type="PANTHER" id="PTHR43434:SF1">
    <property type="entry name" value="PHOSPHOGLYCOLATE PHOSPHATASE"/>
    <property type="match status" value="1"/>
</dbReference>
<dbReference type="InterPro" id="IPR006439">
    <property type="entry name" value="HAD-SF_hydro_IA"/>
</dbReference>
<sequence>MTYQAIMFDIDGTLTNSQPVYTTVMRAVLKEFGRDFSDDDAQLTFPMAAEQALAHLGIEADEVDRFQVRYEAVMADHFTDIKLFPGIETMMAQLPSDVKLGIVTSQRRNEMDTVMAPHAPVMAHMDVTIGADDTPKRKPDPLPLLTALKRVNVTPENALFVGDSLSDEKTAAAANVDFGLAGWGMDPNASHQTVAHHFEHPADIAALYH</sequence>
<protein>
    <submittedName>
        <fullName evidence="1">HAD family hydrolase</fullName>
        <ecNumber evidence="1">3.-.-.-</ecNumber>
    </submittedName>
</protein>
<evidence type="ECO:0000313" key="2">
    <source>
        <dbReference type="Proteomes" id="UP001589855"/>
    </source>
</evidence>
<name>A0ABV6K610_9LACO</name>
<dbReference type="SFLD" id="SFLDG01129">
    <property type="entry name" value="C1.5:_HAD__Beta-PGM__Phosphata"/>
    <property type="match status" value="1"/>
</dbReference>
<dbReference type="SUPFAM" id="SSF56784">
    <property type="entry name" value="HAD-like"/>
    <property type="match status" value="1"/>
</dbReference>
<dbReference type="GO" id="GO:0016787">
    <property type="term" value="F:hydrolase activity"/>
    <property type="evidence" value="ECO:0007669"/>
    <property type="project" value="UniProtKB-KW"/>
</dbReference>
<dbReference type="InterPro" id="IPR050155">
    <property type="entry name" value="HAD-like_hydrolase_sf"/>
</dbReference>
<dbReference type="InterPro" id="IPR041492">
    <property type="entry name" value="HAD_2"/>
</dbReference>
<organism evidence="1 2">
    <name type="scientific">Lactiplantibacillus plajomi</name>
    <dbReference type="NCBI Taxonomy" id="1457217"/>
    <lineage>
        <taxon>Bacteria</taxon>
        <taxon>Bacillati</taxon>
        <taxon>Bacillota</taxon>
        <taxon>Bacilli</taxon>
        <taxon>Lactobacillales</taxon>
        <taxon>Lactobacillaceae</taxon>
        <taxon>Lactiplantibacillus</taxon>
    </lineage>
</organism>
<dbReference type="SFLD" id="SFLDS00003">
    <property type="entry name" value="Haloacid_Dehalogenase"/>
    <property type="match status" value="1"/>
</dbReference>
<accession>A0ABV6K610</accession>
<dbReference type="Gene3D" id="1.10.150.240">
    <property type="entry name" value="Putative phosphatase, domain 2"/>
    <property type="match status" value="1"/>
</dbReference>
<dbReference type="RefSeq" id="WP_137644913.1">
    <property type="nucleotide sequence ID" value="NZ_BAABRM010000009.1"/>
</dbReference>
<dbReference type="PRINTS" id="PR00413">
    <property type="entry name" value="HADHALOGNASE"/>
</dbReference>
<proteinExistence type="predicted"/>